<gene>
    <name evidence="2" type="ORF">PFDG_01579</name>
</gene>
<accession>A0A0L7LZI3</accession>
<dbReference type="KEGG" id="pfd:PFDG_01579"/>
<feature type="region of interest" description="Disordered" evidence="1">
    <location>
        <begin position="716"/>
        <end position="757"/>
    </location>
</feature>
<dbReference type="GO" id="GO:0000027">
    <property type="term" value="P:ribosomal large subunit assembly"/>
    <property type="evidence" value="ECO:0007669"/>
    <property type="project" value="TreeGrafter"/>
</dbReference>
<feature type="compositionally biased region" description="Basic and acidic residues" evidence="1">
    <location>
        <begin position="716"/>
        <end position="726"/>
    </location>
</feature>
<reference evidence="3" key="1">
    <citation type="submission" date="2006-09" db="EMBL/GenBank/DDBJ databases">
        <title>Annotation of Plasmodium falciparum Dd2.</title>
        <authorList>
            <consortium name="The Broad Institute Genome Sequencing Platform"/>
            <person name="Volkman S.K."/>
            <person name="Neafsey D.E."/>
            <person name="Dash A.P."/>
            <person name="Chitnis C.E."/>
            <person name="Hartl D.L."/>
            <person name="Young S.K."/>
            <person name="Zeng Q."/>
            <person name="Koehrsen M."/>
            <person name="Alvarado L."/>
            <person name="Berlin A."/>
            <person name="Borenstein D."/>
            <person name="Chapman S.B."/>
            <person name="Chen Z."/>
            <person name="Engels R."/>
            <person name="Freedman E."/>
            <person name="Gellesch M."/>
            <person name="Goldberg J."/>
            <person name="Griggs A."/>
            <person name="Gujja S."/>
            <person name="Heilman E.R."/>
            <person name="Heiman D.I."/>
            <person name="Howarth C."/>
            <person name="Jen D."/>
            <person name="Larson L."/>
            <person name="Mehta T."/>
            <person name="Neiman D."/>
            <person name="Park D."/>
            <person name="Pearson M."/>
            <person name="Roberts A."/>
            <person name="Saif S."/>
            <person name="Shea T."/>
            <person name="Shenoy N."/>
            <person name="Sisk P."/>
            <person name="Stolte C."/>
            <person name="Sykes S."/>
            <person name="Walk T."/>
            <person name="White J."/>
            <person name="Yandava C."/>
            <person name="Haas B."/>
            <person name="Henn M.R."/>
            <person name="Nusbaum C."/>
            <person name="Birren B."/>
        </authorList>
    </citation>
    <scope>NUCLEOTIDE SEQUENCE [LARGE SCALE GENOMIC DNA]</scope>
</reference>
<dbReference type="PANTHER" id="PTHR12661">
    <property type="entry name" value="PETER PAN-RELATED"/>
    <property type="match status" value="1"/>
</dbReference>
<evidence type="ECO:0000256" key="1">
    <source>
        <dbReference type="SAM" id="MobiDB-lite"/>
    </source>
</evidence>
<sequence length="757" mass="94124">MNNKKLQEYFYKWIYIYEKKQIYIHFCNTLNELFLKKNIFVPIIKQFKFYNYIKEKKDNIEKKYFLIYYNIIKKNNILNKLQLYIYTSIQYKELKYLFNIWNKKYKKRKICRDELHQIIINKKRKYLDHWLATHKQSFIKKINIYLYNIYQNNIFSFYYILKKKNENYYCLQEKGKFVFIQNQICEYLKYKNDILYDTFRSLYMYKEKNKTLRKYLELYKMRNIQKEKRKIFFILLKYKNIKKKKKFLLSNLYTNIMNQKKEYLLKKYFIILTNIYFYNYHLNICAKTINDRREKRIINFYLNKWIEYIKECKQLNHLDMLSQQFLNYRRRSEFIISLKQYYVEHKWKNYCEYNSLIFYKKVQERMLSNFIKFWIIKSKQFEYFQQKLDEFQKQYNKNIIKKYFFLLIFSINKIKIEKKNFDIVHLKRIKMIKYKVFYYLYDMSMSSIKKYEQVMTTLKDQKGNEKYLKRKFYFAFFNYIKYKNRIHHIFITLQEKKNLNLLRKHFYIFIYKYVTNMNHYKYYYYNKFLSLWKYYIVMRKGYPSSEKTDEGESISGQVEDDEEDDDIDEDDDDIDEDDDDIDEDDDNVDEDDDNVDEEDDNVDEEDDNVDEDDVEEGGIHDEKEDDHDKKEDVHNDENDINKYNNDDNHNEEENSSYEKFSSENHINNKDHVDFSVDMFDDEINVQKQTKTFDNSSNSNDSLGYSSCIFKFEKKNSNQNNKNEKMVENNNTRGYINSGKDNLKESFETKDDSDTSWV</sequence>
<dbReference type="EMBL" id="DS016215">
    <property type="protein sequence ID" value="KOB85987.1"/>
    <property type="molecule type" value="Genomic_DNA"/>
</dbReference>
<dbReference type="GO" id="GO:0019843">
    <property type="term" value="F:rRNA binding"/>
    <property type="evidence" value="ECO:0007669"/>
    <property type="project" value="TreeGrafter"/>
</dbReference>
<dbReference type="OrthoDB" id="377698at2759"/>
<reference evidence="3" key="2">
    <citation type="submission" date="2006-09" db="EMBL/GenBank/DDBJ databases">
        <title>The genome sequence of Plasmodium falciparum Dd2.</title>
        <authorList>
            <consortium name="The Broad Institute Genome Sequencing Platform"/>
            <person name="Birren B."/>
            <person name="Lander E."/>
            <person name="Galagan J."/>
            <person name="Nusbaum C."/>
            <person name="Devon K."/>
            <person name="Henn M."/>
            <person name="Jaffe D."/>
            <person name="Butler J."/>
            <person name="Alvarez P."/>
            <person name="Gnerre S."/>
            <person name="Grabherr M."/>
            <person name="Kleber M."/>
            <person name="Mauceli E."/>
            <person name="Brockman W."/>
            <person name="MacCallum I.A."/>
            <person name="Rounsley S."/>
            <person name="Young S."/>
            <person name="LaButti K."/>
            <person name="Pushparaj V."/>
            <person name="DeCaprio D."/>
            <person name="Crawford M."/>
            <person name="Koehrsen M."/>
            <person name="Engels R."/>
            <person name="Montgomery P."/>
            <person name="Pearson M."/>
            <person name="Howarth C."/>
            <person name="Larson L."/>
            <person name="Luoma S."/>
            <person name="White J."/>
            <person name="Kodira C."/>
            <person name="Zeng Q."/>
            <person name="O'Leary S."/>
            <person name="Yandava C."/>
            <person name="Alvarado L."/>
            <person name="Wirth D."/>
            <person name="Volkman S."/>
            <person name="Hartl D."/>
        </authorList>
    </citation>
    <scope>NUCLEOTIDE SEQUENCE [LARGE SCALE GENOMIC DNA]</scope>
</reference>
<proteinExistence type="predicted"/>
<dbReference type="PANTHER" id="PTHR12661:SF5">
    <property type="entry name" value="SUPPRESSOR OF SWI4 1 HOMOLOG"/>
    <property type="match status" value="1"/>
</dbReference>
<dbReference type="InterPro" id="IPR045112">
    <property type="entry name" value="PPAN-like"/>
</dbReference>
<feature type="compositionally biased region" description="Basic and acidic residues" evidence="1">
    <location>
        <begin position="617"/>
        <end position="652"/>
    </location>
</feature>
<feature type="compositionally biased region" description="Acidic residues" evidence="1">
    <location>
        <begin position="558"/>
        <end position="616"/>
    </location>
</feature>
<protein>
    <submittedName>
        <fullName evidence="2">Uncharacterized protein</fullName>
    </submittedName>
</protein>
<organism evidence="2 3">
    <name type="scientific">Plasmodium falciparum (isolate Dd2)</name>
    <dbReference type="NCBI Taxonomy" id="57267"/>
    <lineage>
        <taxon>Eukaryota</taxon>
        <taxon>Sar</taxon>
        <taxon>Alveolata</taxon>
        <taxon>Apicomplexa</taxon>
        <taxon>Aconoidasida</taxon>
        <taxon>Haemosporida</taxon>
        <taxon>Plasmodiidae</taxon>
        <taxon>Plasmodium</taxon>
        <taxon>Plasmodium (Laverania)</taxon>
    </lineage>
</organism>
<feature type="compositionally biased region" description="Basic and acidic residues" evidence="1">
    <location>
        <begin position="740"/>
        <end position="757"/>
    </location>
</feature>
<evidence type="ECO:0000313" key="3">
    <source>
        <dbReference type="Proteomes" id="UP000054282"/>
    </source>
</evidence>
<dbReference type="OMA" id="THKQSFI"/>
<feature type="region of interest" description="Disordered" evidence="1">
    <location>
        <begin position="544"/>
        <end position="668"/>
    </location>
</feature>
<dbReference type="GO" id="GO:0030687">
    <property type="term" value="C:preribosome, large subunit precursor"/>
    <property type="evidence" value="ECO:0007669"/>
    <property type="project" value="TreeGrafter"/>
</dbReference>
<dbReference type="AlphaFoldDB" id="A0A0L7LZI3"/>
<evidence type="ECO:0000313" key="2">
    <source>
        <dbReference type="EMBL" id="KOB85987.1"/>
    </source>
</evidence>
<name>A0A0L7LZI3_PLAF4</name>
<dbReference type="Proteomes" id="UP000054282">
    <property type="component" value="Unassembled WGS sequence"/>
</dbReference>